<dbReference type="InterPro" id="IPR050053">
    <property type="entry name" value="ATPase_alpha/beta_chains"/>
</dbReference>
<dbReference type="Proteomes" id="UP000276770">
    <property type="component" value="Unassembled WGS sequence"/>
</dbReference>
<evidence type="ECO:0000256" key="10">
    <source>
        <dbReference type="ARBA" id="ARBA00023310"/>
    </source>
</evidence>
<dbReference type="InterPro" id="IPR027417">
    <property type="entry name" value="P-loop_NTPase"/>
</dbReference>
<keyword evidence="12" id="KW-1185">Reference proteome</keyword>
<evidence type="ECO:0000256" key="5">
    <source>
        <dbReference type="ARBA" id="ARBA00022840"/>
    </source>
</evidence>
<dbReference type="SUPFAM" id="SSF52540">
    <property type="entry name" value="P-loop containing nucleoside triphosphate hydrolases"/>
    <property type="match status" value="1"/>
</dbReference>
<sequence>MNQLKLNVSLLRRKVPNLTSAAKTVGLRPATVSNLCTGKIPIERAEVRTLAALAELAKCSLDELLIKSKDGEMIETGIKIIDFFAPIVKGGNIGCVARPGMGQLVVLGEVLTRVDKKETCTIAYFQNENGPGIDDVLHAAEIICQTMDDVFQEAVSEGKKRDIFLAMDRSVIESGEYFSLQEKLEEQNIQPVTFFLADPRGEAVDENEPYGPLESLWQFDAELISRRYYPAINPIYSTSTILEGSYVDQHHMILQQKAKKLLRRYRELRFLISANTNANLSQDDKEIFERGQRLEAYFTQAFYVAEEFTKIKGTNVHLKDVLYDVQRILNGDTDHAKVDKLMYIASLPEKI</sequence>
<dbReference type="GO" id="GO:0045259">
    <property type="term" value="C:proton-transporting ATP synthase complex"/>
    <property type="evidence" value="ECO:0007669"/>
    <property type="project" value="UniProtKB-KW"/>
</dbReference>
<keyword evidence="4" id="KW-0547">Nucleotide-binding</keyword>
<keyword evidence="3" id="KW-0813">Transport</keyword>
<keyword evidence="7" id="KW-0406">Ion transport</keyword>
<keyword evidence="10" id="KW-0066">ATP synthesis</keyword>
<keyword evidence="8" id="KW-0472">Membrane</keyword>
<gene>
    <name evidence="11" type="ORF">D9X91_08005</name>
</gene>
<dbReference type="InterPro" id="IPR020003">
    <property type="entry name" value="ATPase_a/bsu_AS"/>
</dbReference>
<evidence type="ECO:0000256" key="7">
    <source>
        <dbReference type="ARBA" id="ARBA00023065"/>
    </source>
</evidence>
<dbReference type="RefSeq" id="WP_121680076.1">
    <property type="nucleotide sequence ID" value="NZ_RCVZ01000004.1"/>
</dbReference>
<dbReference type="OrthoDB" id="2447669at2"/>
<dbReference type="Gene3D" id="1.10.1140.10">
    <property type="entry name" value="Bovine Mitochondrial F1-atpase, Atp Synthase Beta Chain, Chain D, domain 3"/>
    <property type="match status" value="1"/>
</dbReference>
<dbReference type="GO" id="GO:0005524">
    <property type="term" value="F:ATP binding"/>
    <property type="evidence" value="ECO:0007669"/>
    <property type="project" value="UniProtKB-KW"/>
</dbReference>
<dbReference type="AlphaFoldDB" id="A0A3L7JZM2"/>
<proteinExistence type="inferred from homology"/>
<comment type="similarity">
    <text evidence="2">Belongs to the ATPase alpha/beta chains family.</text>
</comment>
<dbReference type="EMBL" id="RCVZ01000004">
    <property type="protein sequence ID" value="RLQ96223.1"/>
    <property type="molecule type" value="Genomic_DNA"/>
</dbReference>
<dbReference type="Gene3D" id="3.40.50.300">
    <property type="entry name" value="P-loop containing nucleotide triphosphate hydrolases"/>
    <property type="match status" value="1"/>
</dbReference>
<evidence type="ECO:0000256" key="3">
    <source>
        <dbReference type="ARBA" id="ARBA00022448"/>
    </source>
</evidence>
<name>A0A3L7JZM2_9BACI</name>
<comment type="subcellular location">
    <subcellularLocation>
        <location evidence="1">Membrane</location>
    </subcellularLocation>
</comment>
<keyword evidence="6" id="KW-1278">Translocase</keyword>
<evidence type="ECO:0000256" key="2">
    <source>
        <dbReference type="ARBA" id="ARBA00008936"/>
    </source>
</evidence>
<evidence type="ECO:0000256" key="9">
    <source>
        <dbReference type="ARBA" id="ARBA00023196"/>
    </source>
</evidence>
<reference evidence="11 12" key="1">
    <citation type="submission" date="2018-10" db="EMBL/GenBank/DDBJ databases">
        <title>Falsibacillus sp. genome draft.</title>
        <authorList>
            <person name="Shi S."/>
        </authorList>
    </citation>
    <scope>NUCLEOTIDE SEQUENCE [LARGE SCALE GENOMIC DNA]</scope>
    <source>
        <strain evidence="11 12">GY 10110</strain>
    </source>
</reference>
<evidence type="ECO:0000256" key="6">
    <source>
        <dbReference type="ARBA" id="ARBA00022967"/>
    </source>
</evidence>
<dbReference type="PANTHER" id="PTHR15184:SF71">
    <property type="entry name" value="ATP SYNTHASE SUBUNIT BETA, MITOCHONDRIAL"/>
    <property type="match status" value="1"/>
</dbReference>
<dbReference type="GO" id="GO:0046933">
    <property type="term" value="F:proton-transporting ATP synthase activity, rotational mechanism"/>
    <property type="evidence" value="ECO:0007669"/>
    <property type="project" value="TreeGrafter"/>
</dbReference>
<evidence type="ECO:0000256" key="8">
    <source>
        <dbReference type="ARBA" id="ARBA00023136"/>
    </source>
</evidence>
<dbReference type="SUPFAM" id="SSF47917">
    <property type="entry name" value="C-terminal domain of alpha and beta subunits of F1 ATP synthase"/>
    <property type="match status" value="1"/>
</dbReference>
<keyword evidence="9" id="KW-0139">CF(1)</keyword>
<dbReference type="InterPro" id="IPR024034">
    <property type="entry name" value="ATPase_F1/V1_b/a_C"/>
</dbReference>
<protein>
    <submittedName>
        <fullName evidence="11">Uncharacterized protein</fullName>
    </submittedName>
</protein>
<evidence type="ECO:0000313" key="12">
    <source>
        <dbReference type="Proteomes" id="UP000276770"/>
    </source>
</evidence>
<evidence type="ECO:0000313" key="11">
    <source>
        <dbReference type="EMBL" id="RLQ96223.1"/>
    </source>
</evidence>
<evidence type="ECO:0000256" key="1">
    <source>
        <dbReference type="ARBA" id="ARBA00004370"/>
    </source>
</evidence>
<comment type="caution">
    <text evidence="11">The sequence shown here is derived from an EMBL/GenBank/DDBJ whole genome shotgun (WGS) entry which is preliminary data.</text>
</comment>
<dbReference type="PANTHER" id="PTHR15184">
    <property type="entry name" value="ATP SYNTHASE"/>
    <property type="match status" value="1"/>
</dbReference>
<dbReference type="PROSITE" id="PS00152">
    <property type="entry name" value="ATPASE_ALPHA_BETA"/>
    <property type="match status" value="1"/>
</dbReference>
<accession>A0A3L7JZM2</accession>
<evidence type="ECO:0000256" key="4">
    <source>
        <dbReference type="ARBA" id="ARBA00022741"/>
    </source>
</evidence>
<organism evidence="11 12">
    <name type="scientific">Falsibacillus albus</name>
    <dbReference type="NCBI Taxonomy" id="2478915"/>
    <lineage>
        <taxon>Bacteria</taxon>
        <taxon>Bacillati</taxon>
        <taxon>Bacillota</taxon>
        <taxon>Bacilli</taxon>
        <taxon>Bacillales</taxon>
        <taxon>Bacillaceae</taxon>
        <taxon>Falsibacillus</taxon>
    </lineage>
</organism>
<keyword evidence="5" id="KW-0067">ATP-binding</keyword>